<dbReference type="RefSeq" id="WP_090872273.1">
    <property type="nucleotide sequence ID" value="NZ_FOHE01000022.1"/>
</dbReference>
<evidence type="ECO:0000256" key="1">
    <source>
        <dbReference type="SAM" id="SignalP"/>
    </source>
</evidence>
<organism evidence="3 4">
    <name type="scientific">Oceanobacillus limi</name>
    <dbReference type="NCBI Taxonomy" id="930131"/>
    <lineage>
        <taxon>Bacteria</taxon>
        <taxon>Bacillati</taxon>
        <taxon>Bacillota</taxon>
        <taxon>Bacilli</taxon>
        <taxon>Bacillales</taxon>
        <taxon>Bacillaceae</taxon>
        <taxon>Oceanobacillus</taxon>
    </lineage>
</organism>
<dbReference type="STRING" id="930131.SAMN05216389_12272"/>
<protein>
    <recommendedName>
        <fullName evidence="2">DUF4825 domain-containing protein</fullName>
    </recommendedName>
</protein>
<gene>
    <name evidence="3" type="ORF">SAMN05216389_12272</name>
</gene>
<evidence type="ECO:0000313" key="3">
    <source>
        <dbReference type="EMBL" id="SET71910.1"/>
    </source>
</evidence>
<dbReference type="Pfam" id="PF16107">
    <property type="entry name" value="DUF4825"/>
    <property type="match status" value="1"/>
</dbReference>
<accession>A0A1I0GLT9</accession>
<dbReference type="OrthoDB" id="2352542at2"/>
<evidence type="ECO:0000259" key="2">
    <source>
        <dbReference type="Pfam" id="PF16107"/>
    </source>
</evidence>
<dbReference type="EMBL" id="FOHE01000022">
    <property type="protein sequence ID" value="SET71910.1"/>
    <property type="molecule type" value="Genomic_DNA"/>
</dbReference>
<dbReference type="AlphaFoldDB" id="A0A1I0GLT9"/>
<proteinExistence type="predicted"/>
<keyword evidence="1" id="KW-0732">Signal</keyword>
<keyword evidence="4" id="KW-1185">Reference proteome</keyword>
<dbReference type="Proteomes" id="UP000198618">
    <property type="component" value="Unassembled WGS sequence"/>
</dbReference>
<feature type="signal peptide" evidence="1">
    <location>
        <begin position="1"/>
        <end position="22"/>
    </location>
</feature>
<feature type="domain" description="DUF4825" evidence="2">
    <location>
        <begin position="30"/>
        <end position="118"/>
    </location>
</feature>
<sequence length="162" mass="18814">MKHITGYNINLFLLFLILSACNSNTNEEDLFQYKGSTIGDNSAVVNIIQQLKHQEDFKDVALATNTEPYGMTIHYDSLKESATIKEMQDTAIFNATFLFILIHNADWVTFDFGEQEYTINKNELQDWYQDDLTEFEDEETVIKHMEAQIKEKSNVDKLLNDQ</sequence>
<dbReference type="InterPro" id="IPR032250">
    <property type="entry name" value="DUF4825"/>
</dbReference>
<feature type="chain" id="PRO_5039691098" description="DUF4825 domain-containing protein" evidence="1">
    <location>
        <begin position="23"/>
        <end position="162"/>
    </location>
</feature>
<name>A0A1I0GLT9_9BACI</name>
<dbReference type="PROSITE" id="PS51257">
    <property type="entry name" value="PROKAR_LIPOPROTEIN"/>
    <property type="match status" value="1"/>
</dbReference>
<reference evidence="3 4" key="1">
    <citation type="submission" date="2016-10" db="EMBL/GenBank/DDBJ databases">
        <authorList>
            <person name="de Groot N.N."/>
        </authorList>
    </citation>
    <scope>NUCLEOTIDE SEQUENCE [LARGE SCALE GENOMIC DNA]</scope>
    <source>
        <strain evidence="3 4">IBRC-M 10780</strain>
    </source>
</reference>
<evidence type="ECO:0000313" key="4">
    <source>
        <dbReference type="Proteomes" id="UP000198618"/>
    </source>
</evidence>